<organism evidence="1">
    <name type="scientific">Trichuris suis</name>
    <name type="common">pig whipworm</name>
    <dbReference type="NCBI Taxonomy" id="68888"/>
    <lineage>
        <taxon>Eukaryota</taxon>
        <taxon>Metazoa</taxon>
        <taxon>Ecdysozoa</taxon>
        <taxon>Nematoda</taxon>
        <taxon>Enoplea</taxon>
        <taxon>Dorylaimia</taxon>
        <taxon>Trichinellida</taxon>
        <taxon>Trichuridae</taxon>
        <taxon>Trichuris</taxon>
    </lineage>
</organism>
<proteinExistence type="predicted"/>
<dbReference type="Proteomes" id="UP000030758">
    <property type="component" value="Unassembled WGS sequence"/>
</dbReference>
<gene>
    <name evidence="1" type="ORF">M514_07096</name>
</gene>
<dbReference type="AlphaFoldDB" id="A0A085NPM7"/>
<sequence>MGDVGVPERDVQTLVDLSSKVHLDVHEFYMTLYGAVAFRSAMNKDVQLPDTSAYLLDNINCLLPRNRLDYIEHLRISSDDRSTAIKCAINWVYSSGLFPLDTDYYAAGAWAVIAHGLACRYNGLPTSDWIYERHKYRKISATLMEERLNRAFLQFPVAVDMIVASKASWWYWDMPLCADTVKNWSLCDEEDAAVYSEIANIIGQWASTRKVLSLAGIKGLIEEYDVFDDSSQELKITDKLKPYFCHPPSYCSLRIEALFDPTLASLIRYWPDVEAVYYFLYELKDFHRNAGCYHSHSEFLTGKVRKRFLQRNLTYQLNIVEYVLRNPECLEAGSPQELLEGVNKEFLKQLVESNEKKEMETFLASQTPTIADDIVEAIMEKVNKMRMV</sequence>
<dbReference type="EMBL" id="KL367482">
    <property type="protein sequence ID" value="KFD71423.1"/>
    <property type="molecule type" value="Genomic_DNA"/>
</dbReference>
<protein>
    <submittedName>
        <fullName evidence="1">Uncharacterized protein</fullName>
    </submittedName>
</protein>
<reference evidence="1" key="1">
    <citation type="journal article" date="2014" name="Nat. Genet.">
        <title>Genome and transcriptome of the porcine whipworm Trichuris suis.</title>
        <authorList>
            <person name="Jex A.R."/>
            <person name="Nejsum P."/>
            <person name="Schwarz E.M."/>
            <person name="Hu L."/>
            <person name="Young N.D."/>
            <person name="Hall R.S."/>
            <person name="Korhonen P.K."/>
            <person name="Liao S."/>
            <person name="Thamsborg S."/>
            <person name="Xia J."/>
            <person name="Xu P."/>
            <person name="Wang S."/>
            <person name="Scheerlinck J.P."/>
            <person name="Hofmann A."/>
            <person name="Sternberg P.W."/>
            <person name="Wang J."/>
            <person name="Gasser R.B."/>
        </authorList>
    </citation>
    <scope>NUCLEOTIDE SEQUENCE [LARGE SCALE GENOMIC DNA]</scope>
    <source>
        <strain evidence="1">DCEP-RM93F</strain>
    </source>
</reference>
<name>A0A085NPM7_9BILA</name>
<accession>A0A085NPM7</accession>
<evidence type="ECO:0000313" key="1">
    <source>
        <dbReference type="EMBL" id="KFD71423.1"/>
    </source>
</evidence>